<dbReference type="PROSITE" id="PS00584">
    <property type="entry name" value="PFKB_KINASES_2"/>
    <property type="match status" value="1"/>
</dbReference>
<dbReference type="Gene3D" id="1.10.10.10">
    <property type="entry name" value="Winged helix-like DNA-binding domain superfamily/Winged helix DNA-binding domain"/>
    <property type="match status" value="1"/>
</dbReference>
<dbReference type="InterPro" id="IPR029056">
    <property type="entry name" value="Ribokinase-like"/>
</dbReference>
<dbReference type="GO" id="GO:0004730">
    <property type="term" value="F:pseudouridylate synthase activity"/>
    <property type="evidence" value="ECO:0007669"/>
    <property type="project" value="TreeGrafter"/>
</dbReference>
<evidence type="ECO:0000313" key="4">
    <source>
        <dbReference type="EMBL" id="EFH96169.1"/>
    </source>
</evidence>
<dbReference type="Pfam" id="PF13412">
    <property type="entry name" value="HTH_24"/>
    <property type="match status" value="1"/>
</dbReference>
<dbReference type="CDD" id="cd00093">
    <property type="entry name" value="HTH_XRE"/>
    <property type="match status" value="1"/>
</dbReference>
<dbReference type="GO" id="GO:0005737">
    <property type="term" value="C:cytoplasm"/>
    <property type="evidence" value="ECO:0007669"/>
    <property type="project" value="TreeGrafter"/>
</dbReference>
<protein>
    <submittedName>
        <fullName evidence="4">Kinase, PfkB family</fullName>
    </submittedName>
</protein>
<sequence length="377" mass="42328">MRRDVMSDSEKEILKRIKDNPFISQRELAEAIGLSRPSVANIISGLIQKEYVMGKAYVLNEDYPIVCIGAANVDRKFYVHKDLVAETSNPVTSTRSIGGVARNIAENLGRLGETVAFLSASGQDSEWEMIKRLSTPFMNLDHVQQFENASTGSYTALISKEGDMTYGLADMEVFDYITPEFLIKRSHLLKKAKCIIVDLNLGKEALNFLCAYTTKHQIKLVITTVSSPKMKNMPDSLHAIDWIITNKDETETYLNLKIESTDDLKIAAKRWNDLGVKNVIVTNGVKELIYRSGEEEIIKSVMPSNSVKDVTGAGDSFCAAVVYSWLNGMSTEDILIAGMVNAKKTIETKYTVRQNLDQQQLYHDMEDYKNGKFTKVY</sequence>
<dbReference type="SUPFAM" id="SSF46785">
    <property type="entry name" value="Winged helix' DNA-binding domain"/>
    <property type="match status" value="1"/>
</dbReference>
<dbReference type="EMBL" id="ACJA02000001">
    <property type="protein sequence ID" value="EFH96169.1"/>
    <property type="molecule type" value="Genomic_DNA"/>
</dbReference>
<dbReference type="InterPro" id="IPR036390">
    <property type="entry name" value="WH_DNA-bd_sf"/>
</dbReference>
<comment type="caution">
    <text evidence="4">The sequence shown here is derived from an EMBL/GenBank/DDBJ whole genome shotgun (WGS) entry which is preliminary data.</text>
</comment>
<dbReference type="PANTHER" id="PTHR42909:SF4">
    <property type="entry name" value="CARBOHYDRATE KINASE, PFKB FAMILY"/>
    <property type="match status" value="1"/>
</dbReference>
<dbReference type="FunFam" id="1.10.10.10:FF:000755">
    <property type="entry name" value="Carbohydrate kinase, PfkB family"/>
    <property type="match status" value="1"/>
</dbReference>
<feature type="domain" description="Carbohydrate kinase PfkB" evidence="3">
    <location>
        <begin position="65"/>
        <end position="352"/>
    </location>
</feature>
<dbReference type="SUPFAM" id="SSF53613">
    <property type="entry name" value="Ribokinase-like"/>
    <property type="match status" value="1"/>
</dbReference>
<keyword evidence="1" id="KW-0808">Transferase</keyword>
<dbReference type="Pfam" id="PF00294">
    <property type="entry name" value="PfkB"/>
    <property type="match status" value="1"/>
</dbReference>
<gene>
    <name evidence="4" type="ORF">HMPREF0769_10171</name>
</gene>
<dbReference type="PANTHER" id="PTHR42909">
    <property type="entry name" value="ZGC:136858"/>
    <property type="match status" value="1"/>
</dbReference>
<dbReference type="Gene3D" id="3.40.1190.20">
    <property type="match status" value="1"/>
</dbReference>
<name>A0A0E1X9V1_STAAU</name>
<organism evidence="4">
    <name type="scientific">Staphylococcus aureus subsp. aureus MN8</name>
    <dbReference type="NCBI Taxonomy" id="548470"/>
    <lineage>
        <taxon>Bacteria</taxon>
        <taxon>Bacillati</taxon>
        <taxon>Bacillota</taxon>
        <taxon>Bacilli</taxon>
        <taxon>Bacillales</taxon>
        <taxon>Staphylococcaceae</taxon>
        <taxon>Staphylococcus</taxon>
    </lineage>
</organism>
<evidence type="ECO:0000256" key="2">
    <source>
        <dbReference type="ARBA" id="ARBA00022777"/>
    </source>
</evidence>
<accession>A0A0E1X9V1</accession>
<dbReference type="GO" id="GO:0016798">
    <property type="term" value="F:hydrolase activity, acting on glycosyl bonds"/>
    <property type="evidence" value="ECO:0007669"/>
    <property type="project" value="TreeGrafter"/>
</dbReference>
<dbReference type="InterPro" id="IPR001387">
    <property type="entry name" value="Cro/C1-type_HTH"/>
</dbReference>
<dbReference type="InterPro" id="IPR002173">
    <property type="entry name" value="Carboh/pur_kinase_PfkB_CS"/>
</dbReference>
<dbReference type="Proteomes" id="UP000003455">
    <property type="component" value="Chromosome"/>
</dbReference>
<dbReference type="GO" id="GO:0016301">
    <property type="term" value="F:kinase activity"/>
    <property type="evidence" value="ECO:0007669"/>
    <property type="project" value="UniProtKB-KW"/>
</dbReference>
<dbReference type="InterPro" id="IPR036388">
    <property type="entry name" value="WH-like_DNA-bd_sf"/>
</dbReference>
<proteinExistence type="predicted"/>
<keyword evidence="2 4" id="KW-0418">Kinase</keyword>
<reference evidence="4" key="1">
    <citation type="submission" date="2010-05" db="EMBL/GenBank/DDBJ databases">
        <authorList>
            <person name="Muzny D."/>
            <person name="Qin X."/>
            <person name="Buhay C."/>
            <person name="Dugan-Rocha S."/>
            <person name="Ding Y."/>
            <person name="Chen G."/>
            <person name="Hawes A."/>
            <person name="Holder M."/>
            <person name="Jhangiani S."/>
            <person name="Johnson A."/>
            <person name="Khan Z."/>
            <person name="Li Z."/>
            <person name="Liu W."/>
            <person name="Liu X."/>
            <person name="Perez L."/>
            <person name="Shen H."/>
            <person name="Wang Q."/>
            <person name="Watt J."/>
            <person name="Xi L."/>
            <person name="Xin Y."/>
            <person name="Zhou J."/>
            <person name="Deng J."/>
            <person name="Jiang H."/>
            <person name="Liu Y."/>
            <person name="Qu J."/>
            <person name="Song X.-Z."/>
            <person name="Zhang L."/>
            <person name="Villasana D."/>
            <person name="Johnson A."/>
            <person name="Liu J."/>
            <person name="Liyanage D."/>
            <person name="Lorensuhewa L."/>
            <person name="Robinson T."/>
            <person name="Song A."/>
            <person name="Song B.-B."/>
            <person name="Dinh H."/>
            <person name="Thornton R."/>
            <person name="Coyle M."/>
            <person name="Francisco L."/>
            <person name="Jackson L."/>
            <person name="Javaid M."/>
            <person name="Korchina V."/>
            <person name="Kovar C."/>
            <person name="Mata R."/>
            <person name="Mathew T."/>
            <person name="Ngo R."/>
            <person name="Nguyen L."/>
            <person name="Nguyen N."/>
            <person name="Okwuonu G."/>
            <person name="Ongeri F."/>
            <person name="Pham C."/>
            <person name="Simmons D."/>
            <person name="Wilczek-Boney K."/>
            <person name="Hale W."/>
            <person name="Jakkamsetti A."/>
            <person name="Pham P."/>
            <person name="Ruth R."/>
            <person name="San Lucas F."/>
            <person name="Warren J."/>
            <person name="Zhang J."/>
            <person name="Zhao Z."/>
            <person name="Zhou C."/>
            <person name="Zhu D."/>
            <person name="Lee S."/>
            <person name="Bess C."/>
            <person name="Blankenburg K."/>
            <person name="Forbes L."/>
            <person name="Fu Q."/>
            <person name="Gubbala S."/>
            <person name="Hirani K."/>
            <person name="Jayaseelan J.C."/>
            <person name="Lara F."/>
            <person name="Munidasa M."/>
            <person name="Palculict T."/>
            <person name="Patil S."/>
            <person name="Pu L.-L."/>
            <person name="Saada N."/>
            <person name="Tang L."/>
            <person name="Weissenberger G."/>
            <person name="Zhu Y."/>
            <person name="Hemphill L."/>
            <person name="Shang Y."/>
            <person name="Youmans B."/>
            <person name="Ayvaz T."/>
            <person name="Ross M."/>
            <person name="Santibanez J."/>
            <person name="Aqrawi P."/>
            <person name="Gross S."/>
            <person name="Joshi V."/>
            <person name="Fowler G."/>
            <person name="Nazareth L."/>
            <person name="Reid J."/>
            <person name="Worley K."/>
            <person name="Petrosino J."/>
            <person name="Highlander S."/>
            <person name="Gibbs R."/>
        </authorList>
    </citation>
    <scope>NUCLEOTIDE SEQUENCE [LARGE SCALE GENOMIC DNA]</scope>
    <source>
        <strain evidence="4">MN8</strain>
    </source>
</reference>
<evidence type="ECO:0000256" key="1">
    <source>
        <dbReference type="ARBA" id="ARBA00022679"/>
    </source>
</evidence>
<evidence type="ECO:0000259" key="3">
    <source>
        <dbReference type="Pfam" id="PF00294"/>
    </source>
</evidence>
<dbReference type="InterPro" id="IPR011611">
    <property type="entry name" value="PfkB_dom"/>
</dbReference>
<dbReference type="PROSITE" id="PS00583">
    <property type="entry name" value="PFKB_KINASES_1"/>
    <property type="match status" value="1"/>
</dbReference>
<dbReference type="AlphaFoldDB" id="A0A0E1X9V1"/>
<dbReference type="HOGENOM" id="CLU_027634_11_2_9"/>
<dbReference type="CDD" id="cd01941">
    <property type="entry name" value="YeiC_kinase_like"/>
    <property type="match status" value="1"/>
</dbReference>